<comment type="catalytic activity">
    <reaction evidence="7">
        <text>XTP + H2O = XMP + diphosphate + H(+)</text>
        <dbReference type="Rhea" id="RHEA:28610"/>
        <dbReference type="ChEBI" id="CHEBI:15377"/>
        <dbReference type="ChEBI" id="CHEBI:15378"/>
        <dbReference type="ChEBI" id="CHEBI:33019"/>
        <dbReference type="ChEBI" id="CHEBI:57464"/>
        <dbReference type="ChEBI" id="CHEBI:61314"/>
        <dbReference type="EC" id="3.6.1.66"/>
    </reaction>
</comment>
<feature type="active site" description="Proton acceptor" evidence="7">
    <location>
        <position position="71"/>
    </location>
</feature>
<evidence type="ECO:0000256" key="7">
    <source>
        <dbReference type="HAMAP-Rule" id="MF_01405"/>
    </source>
</evidence>
<comment type="subunit">
    <text evidence="7">Homodimer.</text>
</comment>
<dbReference type="PANTHER" id="PTHR11067:SF9">
    <property type="entry name" value="INOSINE TRIPHOSPHATE PYROPHOSPHATASE"/>
    <property type="match status" value="1"/>
</dbReference>
<dbReference type="HAMAP" id="MF_01405">
    <property type="entry name" value="Non_canon_purine_NTPase"/>
    <property type="match status" value="1"/>
</dbReference>
<evidence type="ECO:0000256" key="1">
    <source>
        <dbReference type="ARBA" id="ARBA00008023"/>
    </source>
</evidence>
<keyword evidence="4 7" id="KW-0378">Hydrolase</keyword>
<protein>
    <recommendedName>
        <fullName evidence="7">dITP/XTP pyrophosphatase</fullName>
        <ecNumber evidence="7">3.6.1.66</ecNumber>
    </recommendedName>
    <alternativeName>
        <fullName evidence="7">Non-canonical purine NTP pyrophosphatase</fullName>
    </alternativeName>
    <alternativeName>
        <fullName evidence="7">Non-standard purine NTP pyrophosphatase</fullName>
    </alternativeName>
    <alternativeName>
        <fullName evidence="7">Nucleoside-triphosphate diphosphatase</fullName>
    </alternativeName>
    <alternativeName>
        <fullName evidence="7">Nucleoside-triphosphate pyrophosphatase</fullName>
        <shortName evidence="7">NTPase</shortName>
    </alternativeName>
</protein>
<dbReference type="GO" id="GO:0046872">
    <property type="term" value="F:metal ion binding"/>
    <property type="evidence" value="ECO:0007669"/>
    <property type="project" value="UniProtKB-KW"/>
</dbReference>
<evidence type="ECO:0000313" key="9">
    <source>
        <dbReference type="Proteomes" id="UP000540989"/>
    </source>
</evidence>
<feature type="binding site" evidence="7">
    <location>
        <begin position="158"/>
        <end position="161"/>
    </location>
    <ligand>
        <name>substrate</name>
    </ligand>
</feature>
<feature type="binding site" evidence="7">
    <location>
        <position position="41"/>
    </location>
    <ligand>
        <name>Mg(2+)</name>
        <dbReference type="ChEBI" id="CHEBI:18420"/>
    </ligand>
</feature>
<dbReference type="GO" id="GO:0036220">
    <property type="term" value="F:ITP diphosphatase activity"/>
    <property type="evidence" value="ECO:0007669"/>
    <property type="project" value="UniProtKB-UniRule"/>
</dbReference>
<evidence type="ECO:0000256" key="2">
    <source>
        <dbReference type="ARBA" id="ARBA00022723"/>
    </source>
</evidence>
<comment type="similarity">
    <text evidence="1 7">Belongs to the HAM1 NTPase family.</text>
</comment>
<reference evidence="8 9" key="1">
    <citation type="submission" date="2020-08" db="EMBL/GenBank/DDBJ databases">
        <title>Genomic Encyclopedia of Type Strains, Phase IV (KMG-V): Genome sequencing to study the core and pangenomes of soil and plant-associated prokaryotes.</title>
        <authorList>
            <person name="Whitman W."/>
        </authorList>
    </citation>
    <scope>NUCLEOTIDE SEQUENCE [LARGE SCALE GENOMIC DNA]</scope>
    <source>
        <strain evidence="8 9">M8UP14</strain>
    </source>
</reference>
<dbReference type="CDD" id="cd00515">
    <property type="entry name" value="HAM1"/>
    <property type="match status" value="1"/>
</dbReference>
<dbReference type="PANTHER" id="PTHR11067">
    <property type="entry name" value="INOSINE TRIPHOSPHATE PYROPHOSPHATASE/HAM1 PROTEIN"/>
    <property type="match status" value="1"/>
</dbReference>
<dbReference type="AlphaFoldDB" id="A0A7W7ZA12"/>
<comment type="caution">
    <text evidence="7">Lacks conserved residue(s) required for the propagation of feature annotation.</text>
</comment>
<accession>A0A7W7ZA12</accession>
<evidence type="ECO:0000256" key="4">
    <source>
        <dbReference type="ARBA" id="ARBA00022801"/>
    </source>
</evidence>
<dbReference type="InterPro" id="IPR029001">
    <property type="entry name" value="ITPase-like_fam"/>
</dbReference>
<dbReference type="Pfam" id="PF01725">
    <property type="entry name" value="Ham1p_like"/>
    <property type="match status" value="1"/>
</dbReference>
<comment type="cofactor">
    <cofactor evidence="7">
        <name>Mg(2+)</name>
        <dbReference type="ChEBI" id="CHEBI:18420"/>
    </cofactor>
    <text evidence="7">Binds 1 Mg(2+) ion per subunit.</text>
</comment>
<feature type="binding site" evidence="7">
    <location>
        <begin position="9"/>
        <end position="14"/>
    </location>
    <ligand>
        <name>substrate</name>
    </ligand>
</feature>
<keyword evidence="9" id="KW-1185">Reference proteome</keyword>
<dbReference type="GO" id="GO:0009146">
    <property type="term" value="P:purine nucleoside triphosphate catabolic process"/>
    <property type="evidence" value="ECO:0007669"/>
    <property type="project" value="UniProtKB-UniRule"/>
</dbReference>
<gene>
    <name evidence="8" type="ORF">HDF16_000709</name>
</gene>
<evidence type="ECO:0000313" key="8">
    <source>
        <dbReference type="EMBL" id="MBB5056040.1"/>
    </source>
</evidence>
<keyword evidence="3 7" id="KW-0547">Nucleotide-binding</keyword>
<feature type="binding site" evidence="7">
    <location>
        <position position="71"/>
    </location>
    <ligand>
        <name>Mg(2+)</name>
        <dbReference type="ChEBI" id="CHEBI:18420"/>
    </ligand>
</feature>
<feature type="binding site" evidence="7">
    <location>
        <begin position="186"/>
        <end position="187"/>
    </location>
    <ligand>
        <name>substrate</name>
    </ligand>
</feature>
<dbReference type="GO" id="GO:0000166">
    <property type="term" value="F:nucleotide binding"/>
    <property type="evidence" value="ECO:0007669"/>
    <property type="project" value="UniProtKB-KW"/>
</dbReference>
<proteinExistence type="inferred from homology"/>
<dbReference type="EMBL" id="JACHIP010000001">
    <property type="protein sequence ID" value="MBB5056040.1"/>
    <property type="molecule type" value="Genomic_DNA"/>
</dbReference>
<comment type="catalytic activity">
    <reaction evidence="7">
        <text>dITP + H2O = dIMP + diphosphate + H(+)</text>
        <dbReference type="Rhea" id="RHEA:28342"/>
        <dbReference type="ChEBI" id="CHEBI:15377"/>
        <dbReference type="ChEBI" id="CHEBI:15378"/>
        <dbReference type="ChEBI" id="CHEBI:33019"/>
        <dbReference type="ChEBI" id="CHEBI:61194"/>
        <dbReference type="ChEBI" id="CHEBI:61382"/>
        <dbReference type="EC" id="3.6.1.66"/>
    </reaction>
</comment>
<feature type="binding site" evidence="7">
    <location>
        <position position="72"/>
    </location>
    <ligand>
        <name>substrate</name>
    </ligand>
</feature>
<dbReference type="InterPro" id="IPR002637">
    <property type="entry name" value="RdgB/HAM1"/>
</dbReference>
<sequence length="200" mass="21046">MTRRLLVASTNKGKLRDFAIAAGADVNLVPLPGLEGIAAPDEDEDTFVGNARIKATYYSRFAPGEIVIADDSGLEVDALDGAPGVRSARYADDIKFVGEGSADVRNNACLMAALVGVEARAGRYRCALVAARDGVVLAVGDGTVEGRILVAAQGYGGFGYDPYFLPEGATGSMAEIDSTERLLLSHRGRALRDLLPKLML</sequence>
<dbReference type="Gene3D" id="3.90.950.10">
    <property type="match status" value="1"/>
</dbReference>
<dbReference type="GO" id="GO:0036222">
    <property type="term" value="F:XTP diphosphatase activity"/>
    <property type="evidence" value="ECO:0007669"/>
    <property type="project" value="UniProtKB-UniRule"/>
</dbReference>
<dbReference type="GO" id="GO:0005829">
    <property type="term" value="C:cytosol"/>
    <property type="evidence" value="ECO:0007669"/>
    <property type="project" value="TreeGrafter"/>
</dbReference>
<evidence type="ECO:0000256" key="6">
    <source>
        <dbReference type="ARBA" id="ARBA00023080"/>
    </source>
</evidence>
<comment type="function">
    <text evidence="7">Pyrophosphatase that catalyzes the hydrolysis of nucleoside triphosphates to their monophosphate derivatives, with a high preference for the non-canonical purine nucleotides XTP (xanthosine triphosphate), dITP (deoxyinosine triphosphate) and ITP. Seems to function as a house-cleaning enzyme that removes non-canonical purine nucleotides from the nucleotide pool, thus preventing their incorporation into DNA/RNA and avoiding chromosomal lesions.</text>
</comment>
<comment type="caution">
    <text evidence="8">The sequence shown here is derived from an EMBL/GenBank/DDBJ whole genome shotgun (WGS) entry which is preliminary data.</text>
</comment>
<evidence type="ECO:0000256" key="3">
    <source>
        <dbReference type="ARBA" id="ARBA00022741"/>
    </source>
</evidence>
<keyword evidence="5 7" id="KW-0460">Magnesium</keyword>
<dbReference type="GO" id="GO:0017111">
    <property type="term" value="F:ribonucleoside triphosphate phosphatase activity"/>
    <property type="evidence" value="ECO:0007669"/>
    <property type="project" value="InterPro"/>
</dbReference>
<name>A0A7W7ZA12_9BACT</name>
<comment type="catalytic activity">
    <reaction evidence="7">
        <text>ITP + H2O = IMP + diphosphate + H(+)</text>
        <dbReference type="Rhea" id="RHEA:29399"/>
        <dbReference type="ChEBI" id="CHEBI:15377"/>
        <dbReference type="ChEBI" id="CHEBI:15378"/>
        <dbReference type="ChEBI" id="CHEBI:33019"/>
        <dbReference type="ChEBI" id="CHEBI:58053"/>
        <dbReference type="ChEBI" id="CHEBI:61402"/>
        <dbReference type="EC" id="3.6.1.66"/>
    </reaction>
</comment>
<evidence type="ECO:0000256" key="5">
    <source>
        <dbReference type="ARBA" id="ARBA00022842"/>
    </source>
</evidence>
<dbReference type="GO" id="GO:0035870">
    <property type="term" value="F:dITP diphosphatase activity"/>
    <property type="evidence" value="ECO:0007669"/>
    <property type="project" value="UniProtKB-UniRule"/>
</dbReference>
<dbReference type="SUPFAM" id="SSF52972">
    <property type="entry name" value="ITPase-like"/>
    <property type="match status" value="1"/>
</dbReference>
<dbReference type="Proteomes" id="UP000540989">
    <property type="component" value="Unassembled WGS sequence"/>
</dbReference>
<dbReference type="EC" id="3.6.1.66" evidence="7"/>
<keyword evidence="6 7" id="KW-0546">Nucleotide metabolism</keyword>
<dbReference type="RefSeq" id="WP_184213746.1">
    <property type="nucleotide sequence ID" value="NZ_JACHIP010000001.1"/>
</dbReference>
<keyword evidence="2 7" id="KW-0479">Metal-binding</keyword>
<dbReference type="GO" id="GO:0009117">
    <property type="term" value="P:nucleotide metabolic process"/>
    <property type="evidence" value="ECO:0007669"/>
    <property type="project" value="UniProtKB-KW"/>
</dbReference>
<organism evidence="8 9">
    <name type="scientific">Granulicella aggregans</name>
    <dbReference type="NCBI Taxonomy" id="474949"/>
    <lineage>
        <taxon>Bacteria</taxon>
        <taxon>Pseudomonadati</taxon>
        <taxon>Acidobacteriota</taxon>
        <taxon>Terriglobia</taxon>
        <taxon>Terriglobales</taxon>
        <taxon>Acidobacteriaceae</taxon>
        <taxon>Granulicella</taxon>
    </lineage>
</organism>
<dbReference type="InterPro" id="IPR020922">
    <property type="entry name" value="dITP/XTP_pyrophosphatase"/>
</dbReference>